<keyword evidence="1" id="KW-0812">Transmembrane</keyword>
<reference evidence="2 3" key="1">
    <citation type="submission" date="2019-06" db="EMBL/GenBank/DDBJ databases">
        <title>Description of Kitasatospora acidophila sp. nov. isolated from pine grove soil, and reclassification of Streptomyces novaecaesareae to Kitasatospora novaeceasareae comb. nov.</title>
        <authorList>
            <person name="Kim M.J."/>
        </authorList>
    </citation>
    <scope>NUCLEOTIDE SEQUENCE [LARGE SCALE GENOMIC DNA]</scope>
    <source>
        <strain evidence="2 3">MMS16-CNU292</strain>
    </source>
</reference>
<organism evidence="2 3">
    <name type="scientific">Kitasatospora acidiphila</name>
    <dbReference type="NCBI Taxonomy" id="2567942"/>
    <lineage>
        <taxon>Bacteria</taxon>
        <taxon>Bacillati</taxon>
        <taxon>Actinomycetota</taxon>
        <taxon>Actinomycetes</taxon>
        <taxon>Kitasatosporales</taxon>
        <taxon>Streptomycetaceae</taxon>
        <taxon>Kitasatospora</taxon>
    </lineage>
</organism>
<keyword evidence="1" id="KW-1133">Transmembrane helix</keyword>
<feature type="transmembrane region" description="Helical" evidence="1">
    <location>
        <begin position="113"/>
        <end position="131"/>
    </location>
</feature>
<feature type="transmembrane region" description="Helical" evidence="1">
    <location>
        <begin position="57"/>
        <end position="80"/>
    </location>
</feature>
<proteinExistence type="predicted"/>
<evidence type="ECO:0000313" key="2">
    <source>
        <dbReference type="EMBL" id="TQF04776.1"/>
    </source>
</evidence>
<dbReference type="RefSeq" id="WP_141635331.1">
    <property type="nucleotide sequence ID" value="NZ_VIGB01000003.1"/>
</dbReference>
<feature type="transmembrane region" description="Helical" evidence="1">
    <location>
        <begin position="143"/>
        <end position="168"/>
    </location>
</feature>
<keyword evidence="3" id="KW-1185">Reference proteome</keyword>
<accession>A0A540W6Y4</accession>
<dbReference type="AlphaFoldDB" id="A0A540W6Y4"/>
<feature type="transmembrane region" description="Helical" evidence="1">
    <location>
        <begin position="6"/>
        <end position="29"/>
    </location>
</feature>
<evidence type="ECO:0000313" key="3">
    <source>
        <dbReference type="Proteomes" id="UP000319103"/>
    </source>
</evidence>
<protein>
    <submittedName>
        <fullName evidence="2">Uncharacterized protein</fullName>
    </submittedName>
</protein>
<sequence>MNVTITLGGLLVGLVLILRQFLPSAWVMLKLKAGGKGRGFDGEAAPTRFNIREHVPFLLGTTVGMLAISCPGGIIGTIAAKIVGFSNTAGDKVLAAGAGGTTTSVTRHATASMTQYGALVTVLLVAAVIILRKLLDKKMRGQLGAGVWCGSTLGLSAGAAGLLGSVLIPAVNQLGHMIGGQA</sequence>
<dbReference type="EMBL" id="VIGB01000003">
    <property type="protein sequence ID" value="TQF04776.1"/>
    <property type="molecule type" value="Genomic_DNA"/>
</dbReference>
<dbReference type="OrthoDB" id="9996949at2"/>
<evidence type="ECO:0000256" key="1">
    <source>
        <dbReference type="SAM" id="Phobius"/>
    </source>
</evidence>
<comment type="caution">
    <text evidence="2">The sequence shown here is derived from an EMBL/GenBank/DDBJ whole genome shotgun (WGS) entry which is preliminary data.</text>
</comment>
<gene>
    <name evidence="2" type="ORF">E6W39_24295</name>
</gene>
<dbReference type="Proteomes" id="UP000319103">
    <property type="component" value="Unassembled WGS sequence"/>
</dbReference>
<name>A0A540W6Y4_9ACTN</name>
<keyword evidence="1" id="KW-0472">Membrane</keyword>